<dbReference type="KEGG" id="ccb:Clocel_3006"/>
<evidence type="ECO:0000313" key="3">
    <source>
        <dbReference type="Proteomes" id="UP000002730"/>
    </source>
</evidence>
<dbReference type="Proteomes" id="UP000002730">
    <property type="component" value="Chromosome"/>
</dbReference>
<dbReference type="HOGENOM" id="CLU_2231874_0_0_9"/>
<accession>D9STG3</accession>
<name>D9STG3_CLOC7</name>
<proteinExistence type="predicted"/>
<feature type="signal peptide" evidence="1">
    <location>
        <begin position="1"/>
        <end position="24"/>
    </location>
</feature>
<keyword evidence="3" id="KW-1185">Reference proteome</keyword>
<sequence>MKKTIKSLCTFLTIIALSSVPTLATELLPTTTSSGTSSATEALSSTITVVKEYTSFYSLIPETIDVTGVENGHHYYGTLSRTTVVCLTSHPLFRATYVGPVTYID</sequence>
<organism evidence="2 3">
    <name type="scientific">Clostridium cellulovorans (strain ATCC 35296 / DSM 3052 / OCM 3 / 743B)</name>
    <dbReference type="NCBI Taxonomy" id="573061"/>
    <lineage>
        <taxon>Bacteria</taxon>
        <taxon>Bacillati</taxon>
        <taxon>Bacillota</taxon>
        <taxon>Clostridia</taxon>
        <taxon>Eubacteriales</taxon>
        <taxon>Clostridiaceae</taxon>
        <taxon>Clostridium</taxon>
    </lineage>
</organism>
<evidence type="ECO:0000313" key="2">
    <source>
        <dbReference type="EMBL" id="ADL52697.1"/>
    </source>
</evidence>
<dbReference type="AlphaFoldDB" id="D9STG3"/>
<feature type="chain" id="PRO_5003128394" evidence="1">
    <location>
        <begin position="25"/>
        <end position="105"/>
    </location>
</feature>
<keyword evidence="1" id="KW-0732">Signal</keyword>
<dbReference type="EMBL" id="CP002160">
    <property type="protein sequence ID" value="ADL52697.1"/>
    <property type="molecule type" value="Genomic_DNA"/>
</dbReference>
<evidence type="ECO:0000256" key="1">
    <source>
        <dbReference type="SAM" id="SignalP"/>
    </source>
</evidence>
<reference evidence="2 3" key="1">
    <citation type="submission" date="2010-08" db="EMBL/GenBank/DDBJ databases">
        <title>Complete sequence of Clostridium cellulovorans 743B.</title>
        <authorList>
            <consortium name="US DOE Joint Genome Institute"/>
            <person name="Lucas S."/>
            <person name="Copeland A."/>
            <person name="Lapidus A."/>
            <person name="Cheng J.-F."/>
            <person name="Bruce D."/>
            <person name="Goodwin L."/>
            <person name="Pitluck S."/>
            <person name="Chertkov O."/>
            <person name="Detter J.C."/>
            <person name="Han C."/>
            <person name="Tapia R."/>
            <person name="Land M."/>
            <person name="Hauser L."/>
            <person name="Chang Y.-J."/>
            <person name="Jeffries C."/>
            <person name="Kyrpides N."/>
            <person name="Ivanova N."/>
            <person name="Mikhailova N."/>
            <person name="Hemme C.L."/>
            <person name="Woyke T."/>
        </authorList>
    </citation>
    <scope>NUCLEOTIDE SEQUENCE [LARGE SCALE GENOMIC DNA]</scope>
    <source>
        <strain evidence="3">ATCC 35296 / DSM 3052 / OCM 3 / 743B</strain>
    </source>
</reference>
<gene>
    <name evidence="2" type="ordered locus">Clocel_3006</name>
</gene>
<dbReference type="RefSeq" id="WP_013291819.1">
    <property type="nucleotide sequence ID" value="NC_014393.1"/>
</dbReference>
<protein>
    <submittedName>
        <fullName evidence="2">Uncharacterized protein</fullName>
    </submittedName>
</protein>